<dbReference type="OrthoDB" id="3268233at2"/>
<evidence type="ECO:0000313" key="1">
    <source>
        <dbReference type="EMBL" id="PFG43423.1"/>
    </source>
</evidence>
<organism evidence="1 2">
    <name type="scientific">Isoptericola jiangsuensis</name>
    <dbReference type="NCBI Taxonomy" id="548579"/>
    <lineage>
        <taxon>Bacteria</taxon>
        <taxon>Bacillati</taxon>
        <taxon>Actinomycetota</taxon>
        <taxon>Actinomycetes</taxon>
        <taxon>Micrococcales</taxon>
        <taxon>Promicromonosporaceae</taxon>
        <taxon>Isoptericola</taxon>
    </lineage>
</organism>
<dbReference type="Gene3D" id="2.40.50.140">
    <property type="entry name" value="Nucleic acid-binding proteins"/>
    <property type="match status" value="1"/>
</dbReference>
<dbReference type="PIRSF" id="PIRSF006910">
    <property type="entry name" value="NA_bind_Rv2694c_prd"/>
    <property type="match status" value="1"/>
</dbReference>
<gene>
    <name evidence="1" type="ORF">ATJ88_2120</name>
</gene>
<comment type="caution">
    <text evidence="1">The sequence shown here is derived from an EMBL/GenBank/DDBJ whole genome shotgun (WGS) entry which is preliminary data.</text>
</comment>
<keyword evidence="2" id="KW-1185">Reference proteome</keyword>
<dbReference type="RefSeq" id="WP_098463783.1">
    <property type="nucleotide sequence ID" value="NZ_PDJJ01000001.1"/>
</dbReference>
<evidence type="ECO:0000313" key="2">
    <source>
        <dbReference type="Proteomes" id="UP000224130"/>
    </source>
</evidence>
<evidence type="ECO:0008006" key="3">
    <source>
        <dbReference type="Google" id="ProtNLM"/>
    </source>
</evidence>
<reference evidence="1 2" key="1">
    <citation type="submission" date="2017-10" db="EMBL/GenBank/DDBJ databases">
        <title>Sequencing the genomes of 1000 actinobacteria strains.</title>
        <authorList>
            <person name="Klenk H.-P."/>
        </authorList>
    </citation>
    <scope>NUCLEOTIDE SEQUENCE [LARGE SCALE GENOMIC DNA]</scope>
    <source>
        <strain evidence="1 2">DSM 21863</strain>
    </source>
</reference>
<dbReference type="InterPro" id="IPR012340">
    <property type="entry name" value="NA-bd_OB-fold"/>
</dbReference>
<dbReference type="CDD" id="cd04488">
    <property type="entry name" value="RecG_wedge_OBF"/>
    <property type="match status" value="1"/>
</dbReference>
<proteinExistence type="predicted"/>
<dbReference type="InterPro" id="IPR016499">
    <property type="entry name" value="NucleicA-bd_Rv2694c_prd"/>
</dbReference>
<dbReference type="AlphaFoldDB" id="A0A2A9EXH0"/>
<sequence length="122" mass="13297">MSLRTLVRSALASTDDVAADDERHAAAEVVGCTPVSDAAPRCRVSVSGVLRSVVLHPRGEVPTVEAELFDGTGSLDLVWLGRREIAGIEPGRRLRVDGMVTLRDGRRTLYNPRYELRAWAGE</sequence>
<name>A0A2A9EXH0_9MICO</name>
<dbReference type="EMBL" id="PDJJ01000001">
    <property type="protein sequence ID" value="PFG43423.1"/>
    <property type="molecule type" value="Genomic_DNA"/>
</dbReference>
<dbReference type="Proteomes" id="UP000224130">
    <property type="component" value="Unassembled WGS sequence"/>
</dbReference>
<protein>
    <recommendedName>
        <fullName evidence="3">ATP-dependent DNA helicase RecG</fullName>
    </recommendedName>
</protein>
<accession>A0A2A9EXH0</accession>